<dbReference type="EMBL" id="FMYQ01000047">
    <property type="protein sequence ID" value="SDE41910.1"/>
    <property type="molecule type" value="Genomic_DNA"/>
</dbReference>
<dbReference type="OrthoDB" id="7366507at2"/>
<protein>
    <submittedName>
        <fullName evidence="2">Phage tail assembly chaperone protein, E, or 41 or 14</fullName>
    </submittedName>
</protein>
<keyword evidence="3" id="KW-1185">Reference proteome</keyword>
<dbReference type="AlphaFoldDB" id="A0A1G7CT21"/>
<accession>A0A1G7CT21</accession>
<gene>
    <name evidence="2" type="ORF">SAMN05421548_14733</name>
</gene>
<sequence>MQTTEHAHNVSPQGAHAHTINTDTIGSHSHGITDAGNTHAIAPLGGEWLARGTVALDTPIERNGQKITQVTLRKPKAGELRGTTLNALVNLDVDALAKVLPRISSPMLTEHDIREMDPADLVQMGVAFADFLLPNRAR</sequence>
<proteinExistence type="predicted"/>
<organism evidence="2 3">
    <name type="scientific">Paraburkholderia lycopersici</name>
    <dbReference type="NCBI Taxonomy" id="416944"/>
    <lineage>
        <taxon>Bacteria</taxon>
        <taxon>Pseudomonadati</taxon>
        <taxon>Pseudomonadota</taxon>
        <taxon>Betaproteobacteria</taxon>
        <taxon>Burkholderiales</taxon>
        <taxon>Burkholderiaceae</taxon>
        <taxon>Paraburkholderia</taxon>
    </lineage>
</organism>
<evidence type="ECO:0000313" key="2">
    <source>
        <dbReference type="EMBL" id="SDE41910.1"/>
    </source>
</evidence>
<dbReference type="Pfam" id="PF10109">
    <property type="entry name" value="Phage_TAC_7"/>
    <property type="match status" value="1"/>
</dbReference>
<dbReference type="Proteomes" id="UP000198908">
    <property type="component" value="Unassembled WGS sequence"/>
</dbReference>
<dbReference type="RefSeq" id="WP_092006182.1">
    <property type="nucleotide sequence ID" value="NZ_FMYQ01000047.1"/>
</dbReference>
<evidence type="ECO:0000256" key="1">
    <source>
        <dbReference type="SAM" id="MobiDB-lite"/>
    </source>
</evidence>
<feature type="region of interest" description="Disordered" evidence="1">
    <location>
        <begin position="1"/>
        <end position="37"/>
    </location>
</feature>
<reference evidence="3" key="1">
    <citation type="submission" date="2016-09" db="EMBL/GenBank/DDBJ databases">
        <authorList>
            <person name="Varghese N."/>
            <person name="Submissions S."/>
        </authorList>
    </citation>
    <scope>NUCLEOTIDE SEQUENCE [LARGE SCALE GENOMIC DNA]</scope>
    <source>
        <strain evidence="3">TNe-862</strain>
    </source>
</reference>
<dbReference type="STRING" id="416944.SAMN05421548_14733"/>
<name>A0A1G7CT21_9BURK</name>
<dbReference type="InterPro" id="IPR019289">
    <property type="entry name" value="Phage_tail_E/E"/>
</dbReference>
<evidence type="ECO:0000313" key="3">
    <source>
        <dbReference type="Proteomes" id="UP000198908"/>
    </source>
</evidence>